<dbReference type="EMBL" id="QSFT01000001">
    <property type="protein sequence ID" value="RHA79058.1"/>
    <property type="molecule type" value="Genomic_DNA"/>
</dbReference>
<organism evidence="8 9">
    <name type="scientific">Phocaeicola coprophilus</name>
    <dbReference type="NCBI Taxonomy" id="387090"/>
    <lineage>
        <taxon>Bacteria</taxon>
        <taxon>Pseudomonadati</taxon>
        <taxon>Bacteroidota</taxon>
        <taxon>Bacteroidia</taxon>
        <taxon>Bacteroidales</taxon>
        <taxon>Bacteroidaceae</taxon>
        <taxon>Phocaeicola</taxon>
    </lineage>
</organism>
<dbReference type="Pfam" id="PF01551">
    <property type="entry name" value="Peptidase_M23"/>
    <property type="match status" value="1"/>
</dbReference>
<dbReference type="InterPro" id="IPR016047">
    <property type="entry name" value="M23ase_b-sheet_dom"/>
</dbReference>
<evidence type="ECO:0000256" key="3">
    <source>
        <dbReference type="ARBA" id="ARBA00022670"/>
    </source>
</evidence>
<proteinExistence type="predicted"/>
<dbReference type="Pfam" id="PF19425">
    <property type="entry name" value="Csd3_N2"/>
    <property type="match status" value="1"/>
</dbReference>
<dbReference type="InterPro" id="IPR018392">
    <property type="entry name" value="LysM"/>
</dbReference>
<dbReference type="GO" id="GO:0046872">
    <property type="term" value="F:metal ion binding"/>
    <property type="evidence" value="ECO:0007669"/>
    <property type="project" value="UniProtKB-KW"/>
</dbReference>
<comment type="cofactor">
    <cofactor evidence="1">
        <name>Zn(2+)</name>
        <dbReference type="ChEBI" id="CHEBI:29105"/>
    </cofactor>
</comment>
<evidence type="ECO:0000313" key="8">
    <source>
        <dbReference type="EMBL" id="RHA79058.1"/>
    </source>
</evidence>
<dbReference type="GeneID" id="78404261"/>
<dbReference type="InterPro" id="IPR050570">
    <property type="entry name" value="Cell_wall_metabolism_enzyme"/>
</dbReference>
<evidence type="ECO:0000256" key="4">
    <source>
        <dbReference type="ARBA" id="ARBA00022723"/>
    </source>
</evidence>
<dbReference type="InterPro" id="IPR011055">
    <property type="entry name" value="Dup_hybrid_motif"/>
</dbReference>
<dbReference type="AlphaFoldDB" id="A0A413T5C0"/>
<protein>
    <submittedName>
        <fullName evidence="8">Metalloendopeptidase</fullName>
    </submittedName>
</protein>
<dbReference type="Gene3D" id="2.70.70.10">
    <property type="entry name" value="Glucose Permease (Domain IIA)"/>
    <property type="match status" value="1"/>
</dbReference>
<evidence type="ECO:0000313" key="9">
    <source>
        <dbReference type="Proteomes" id="UP000283855"/>
    </source>
</evidence>
<dbReference type="GO" id="GO:0006508">
    <property type="term" value="P:proteolysis"/>
    <property type="evidence" value="ECO:0007669"/>
    <property type="project" value="UniProtKB-KW"/>
</dbReference>
<comment type="subcellular location">
    <subcellularLocation>
        <location evidence="2">Cell envelope</location>
    </subcellularLocation>
</comment>
<accession>A0A413T5C0</accession>
<keyword evidence="6" id="KW-0862">Zinc</keyword>
<evidence type="ECO:0000256" key="7">
    <source>
        <dbReference type="ARBA" id="ARBA00023049"/>
    </source>
</evidence>
<dbReference type="SUPFAM" id="SSF51261">
    <property type="entry name" value="Duplicated hybrid motif"/>
    <property type="match status" value="1"/>
</dbReference>
<dbReference type="GO" id="GO:0004222">
    <property type="term" value="F:metalloendopeptidase activity"/>
    <property type="evidence" value="ECO:0007669"/>
    <property type="project" value="TreeGrafter"/>
</dbReference>
<keyword evidence="7" id="KW-0482">Metalloprotease</keyword>
<evidence type="ECO:0000256" key="2">
    <source>
        <dbReference type="ARBA" id="ARBA00004196"/>
    </source>
</evidence>
<evidence type="ECO:0000256" key="5">
    <source>
        <dbReference type="ARBA" id="ARBA00022801"/>
    </source>
</evidence>
<dbReference type="RefSeq" id="WP_008142128.1">
    <property type="nucleotide sequence ID" value="NZ_CABJGD010000001.1"/>
</dbReference>
<comment type="caution">
    <text evidence="8">The sequence shown here is derived from an EMBL/GenBank/DDBJ whole genome shotgun (WGS) entry which is preliminary data.</text>
</comment>
<keyword evidence="4" id="KW-0479">Metal-binding</keyword>
<dbReference type="Gene3D" id="3.10.450.350">
    <property type="match status" value="1"/>
</dbReference>
<sequence>MKKYLNISKKVRVGLAVLVGILVLFLIFRPKPRMNDSLDEVEVTDSVEVKEIVCKYGIPVDHYDISYGIVQPNQNLSYILGDHGLSSADIHELNEKAKGVFDVRKIRSGQAYAVFTVPDSTRRVRFFVYEETPKTYVVFDLRGERRVYRGENPVEWKQKEIKGKVESSLWMAMQKLDTSPQLALVLSNIYGWSIDFFSLQKEDEFRVIYEQECVEGKELDNFHILAASFRYSDSIYYAIPFVQDGEELYYGATGNSLEGAFLKAPLDFYRITSRFSNSRFHPVLRRYRAHHGVDYAAPTGTPVYAIGNGKVIAKGFQANGGGNFLKIRHNSVYVTTYMHLSRFAKGIKVGSEVKQKEVIGYVGSTGLSTGPHLDFRVFENGKPINPLLIKSQPKKPISPDNMSQFVVLRDSLINRLSAIN</sequence>
<dbReference type="CDD" id="cd12797">
    <property type="entry name" value="M23_peptidase"/>
    <property type="match status" value="1"/>
</dbReference>
<gene>
    <name evidence="8" type="ORF">DW921_00945</name>
</gene>
<dbReference type="PANTHER" id="PTHR21666">
    <property type="entry name" value="PEPTIDASE-RELATED"/>
    <property type="match status" value="1"/>
</dbReference>
<keyword evidence="5" id="KW-0378">Hydrolase</keyword>
<evidence type="ECO:0000256" key="1">
    <source>
        <dbReference type="ARBA" id="ARBA00001947"/>
    </source>
</evidence>
<dbReference type="InterPro" id="IPR045834">
    <property type="entry name" value="Csd3_N2"/>
</dbReference>
<dbReference type="PROSITE" id="PS51782">
    <property type="entry name" value="LYSM"/>
    <property type="match status" value="1"/>
</dbReference>
<dbReference type="GO" id="GO:0030313">
    <property type="term" value="C:cell envelope"/>
    <property type="evidence" value="ECO:0007669"/>
    <property type="project" value="UniProtKB-SubCell"/>
</dbReference>
<reference evidence="8 9" key="1">
    <citation type="submission" date="2018-08" db="EMBL/GenBank/DDBJ databases">
        <title>A genome reference for cultivated species of the human gut microbiota.</title>
        <authorList>
            <person name="Zou Y."/>
            <person name="Xue W."/>
            <person name="Luo G."/>
        </authorList>
    </citation>
    <scope>NUCLEOTIDE SEQUENCE [LARGE SCALE GENOMIC DNA]</scope>
    <source>
        <strain evidence="8 9">AM42-38</strain>
    </source>
</reference>
<dbReference type="PANTHER" id="PTHR21666:SF288">
    <property type="entry name" value="CELL DIVISION PROTEIN YTFB"/>
    <property type="match status" value="1"/>
</dbReference>
<dbReference type="Proteomes" id="UP000283855">
    <property type="component" value="Unassembled WGS sequence"/>
</dbReference>
<keyword evidence="3" id="KW-0645">Protease</keyword>
<name>A0A413T5C0_9BACT</name>
<evidence type="ECO:0000256" key="6">
    <source>
        <dbReference type="ARBA" id="ARBA00022833"/>
    </source>
</evidence>